<organism evidence="10 11">
    <name type="scientific">Drosophila kikkawai</name>
    <name type="common">Fruit fly</name>
    <dbReference type="NCBI Taxonomy" id="30033"/>
    <lineage>
        <taxon>Eukaryota</taxon>
        <taxon>Metazoa</taxon>
        <taxon>Ecdysozoa</taxon>
        <taxon>Arthropoda</taxon>
        <taxon>Hexapoda</taxon>
        <taxon>Insecta</taxon>
        <taxon>Pterygota</taxon>
        <taxon>Neoptera</taxon>
        <taxon>Endopterygota</taxon>
        <taxon>Diptera</taxon>
        <taxon>Brachycera</taxon>
        <taxon>Muscomorpha</taxon>
        <taxon>Ephydroidea</taxon>
        <taxon>Drosophilidae</taxon>
        <taxon>Drosophila</taxon>
        <taxon>Sophophora</taxon>
    </lineage>
</organism>
<protein>
    <recommendedName>
        <fullName evidence="2">Regulatory protein zeste</fullName>
    </recommendedName>
</protein>
<keyword evidence="7" id="KW-0175">Coiled coil</keyword>
<feature type="domain" description="Myb/SANT-like DNA-binding" evidence="9">
    <location>
        <begin position="20"/>
        <end position="60"/>
    </location>
</feature>
<keyword evidence="4" id="KW-0238">DNA-binding</keyword>
<keyword evidence="3" id="KW-0805">Transcription regulation</keyword>
<evidence type="ECO:0000256" key="6">
    <source>
        <dbReference type="ARBA" id="ARBA00025466"/>
    </source>
</evidence>
<gene>
    <name evidence="11" type="primary">LOC108085291</name>
</gene>
<feature type="coiled-coil region" evidence="7">
    <location>
        <begin position="164"/>
        <end position="191"/>
    </location>
</feature>
<feature type="region of interest" description="Disordered" evidence="8">
    <location>
        <begin position="102"/>
        <end position="141"/>
    </location>
</feature>
<dbReference type="RefSeq" id="XP_041630770.2">
    <property type="nucleotide sequence ID" value="XM_041774836.2"/>
</dbReference>
<dbReference type="InterPro" id="IPR028002">
    <property type="entry name" value="Myb_DNA-bind_5"/>
</dbReference>
<sequence length="203" mass="22628">MEKNDDIARGYTKGDRVAVDAKWVELANDLNAAGPPVKDVGGWKKAWADWKTSIKKKLAHNKKESIATGGGPFNQMPLTDMETKIADLCGLFRMVDGIEGARSFGPPEQPIKTEATEESSQKRPVDSSPAIESPAKKIRKTQQFSLEEACSSQMKIMERVVKSLDELNATMRAQNQMMAEHNAAILDIEREKLEAIKKHYNQK</sequence>
<name>A0ABM3C4X5_DROKI</name>
<dbReference type="Proteomes" id="UP001652661">
    <property type="component" value="Chromosome X"/>
</dbReference>
<evidence type="ECO:0000256" key="7">
    <source>
        <dbReference type="SAM" id="Coils"/>
    </source>
</evidence>
<proteinExistence type="predicted"/>
<dbReference type="GeneID" id="108085291"/>
<evidence type="ECO:0000256" key="1">
    <source>
        <dbReference type="ARBA" id="ARBA00011764"/>
    </source>
</evidence>
<evidence type="ECO:0000256" key="4">
    <source>
        <dbReference type="ARBA" id="ARBA00023125"/>
    </source>
</evidence>
<keyword evidence="10" id="KW-1185">Reference proteome</keyword>
<dbReference type="PANTHER" id="PTHR23098">
    <property type="entry name" value="AGAP001331-PA-RELATED"/>
    <property type="match status" value="1"/>
</dbReference>
<dbReference type="Pfam" id="PF13873">
    <property type="entry name" value="Myb_DNA-bind_5"/>
    <property type="match status" value="1"/>
</dbReference>
<evidence type="ECO:0000256" key="3">
    <source>
        <dbReference type="ARBA" id="ARBA00023015"/>
    </source>
</evidence>
<evidence type="ECO:0000313" key="11">
    <source>
        <dbReference type="RefSeq" id="XP_041630770.2"/>
    </source>
</evidence>
<keyword evidence="5" id="KW-0804">Transcription</keyword>
<dbReference type="PANTHER" id="PTHR23098:SF16">
    <property type="entry name" value="REGULATORY PROTEIN ZESTE"/>
    <property type="match status" value="1"/>
</dbReference>
<evidence type="ECO:0000256" key="5">
    <source>
        <dbReference type="ARBA" id="ARBA00023163"/>
    </source>
</evidence>
<evidence type="ECO:0000313" key="10">
    <source>
        <dbReference type="Proteomes" id="UP001652661"/>
    </source>
</evidence>
<evidence type="ECO:0000256" key="8">
    <source>
        <dbReference type="SAM" id="MobiDB-lite"/>
    </source>
</evidence>
<comment type="subunit">
    <text evidence="1">Self-associates forming complexes of several hundred monomers.</text>
</comment>
<evidence type="ECO:0000259" key="9">
    <source>
        <dbReference type="Pfam" id="PF13873"/>
    </source>
</evidence>
<comment type="function">
    <text evidence="6">Involved in transvection phenomena (= synapsis-dependent gene expression), where the synaptic pairing of chromosomes carrying genes with which zeste interacts influences the expression of these genes. Zeste binds to DNA and stimulates transcription from a nearby promoter.</text>
</comment>
<reference evidence="11" key="1">
    <citation type="submission" date="2025-08" db="UniProtKB">
        <authorList>
            <consortium name="RefSeq"/>
        </authorList>
    </citation>
    <scope>IDENTIFICATION</scope>
    <source>
        <strain evidence="11">14028-0561.14</strain>
        <tissue evidence="11">Whole fly</tissue>
    </source>
</reference>
<evidence type="ECO:0000256" key="2">
    <source>
        <dbReference type="ARBA" id="ARBA00016807"/>
    </source>
</evidence>
<accession>A0ABM3C4X5</accession>